<feature type="transmembrane region" description="Helical" evidence="4">
    <location>
        <begin position="158"/>
        <end position="176"/>
    </location>
</feature>
<dbReference type="GO" id="GO:0022857">
    <property type="term" value="F:transmembrane transporter activity"/>
    <property type="evidence" value="ECO:0007669"/>
    <property type="project" value="InterPro"/>
</dbReference>
<dbReference type="InterPro" id="IPR020846">
    <property type="entry name" value="MFS_dom"/>
</dbReference>
<dbReference type="AlphaFoldDB" id="A0A1Y6CPQ0"/>
<evidence type="ECO:0000256" key="1">
    <source>
        <dbReference type="ARBA" id="ARBA00022692"/>
    </source>
</evidence>
<keyword evidence="1 4" id="KW-0812">Transmembrane</keyword>
<keyword evidence="2 4" id="KW-1133">Transmembrane helix</keyword>
<evidence type="ECO:0000313" key="6">
    <source>
        <dbReference type="EMBL" id="SMF82108.1"/>
    </source>
</evidence>
<feature type="transmembrane region" description="Helical" evidence="4">
    <location>
        <begin position="73"/>
        <end position="89"/>
    </location>
</feature>
<dbReference type="Pfam" id="PF07690">
    <property type="entry name" value="MFS_1"/>
    <property type="match status" value="1"/>
</dbReference>
<dbReference type="RefSeq" id="WP_085126831.1">
    <property type="nucleotide sequence ID" value="NZ_FWZX01000045.1"/>
</dbReference>
<proteinExistence type="predicted"/>
<accession>A0A1Y6CPQ0</accession>
<reference evidence="6 7" key="1">
    <citation type="submission" date="2017-04" db="EMBL/GenBank/DDBJ databases">
        <authorList>
            <person name="Afonso C.L."/>
            <person name="Miller P.J."/>
            <person name="Scott M.A."/>
            <person name="Spackman E."/>
            <person name="Goraichik I."/>
            <person name="Dimitrov K.M."/>
            <person name="Suarez D.L."/>
            <person name="Swayne D.E."/>
        </authorList>
    </citation>
    <scope>NUCLEOTIDE SEQUENCE [LARGE SCALE GENOMIC DNA]</scope>
    <source>
        <strain evidence="6 7">USBA 355</strain>
    </source>
</reference>
<feature type="transmembrane region" description="Helical" evidence="4">
    <location>
        <begin position="307"/>
        <end position="330"/>
    </location>
</feature>
<protein>
    <submittedName>
        <fullName evidence="6">Cyanate permease</fullName>
    </submittedName>
</protein>
<keyword evidence="3 4" id="KW-0472">Membrane</keyword>
<dbReference type="STRING" id="560819.SAMN05428998_14529"/>
<evidence type="ECO:0000256" key="2">
    <source>
        <dbReference type="ARBA" id="ARBA00022989"/>
    </source>
</evidence>
<evidence type="ECO:0000256" key="4">
    <source>
        <dbReference type="SAM" id="Phobius"/>
    </source>
</evidence>
<sequence>MKPWHSPLAFAFAVQAATSVADASVPVLGPFIAAGTGASPALVGLFFSAVSLGAVVFFLLGSGLVHRFGAPRVLRAGAVVTAAGLLAALSGSAWLILAAGLVVGLGFGVNGPAGAVLLHDAVPERRRRLAFSLKQVGMPVGATLAGLCLPAIAARWGWQAALLATSGLCLAVALLLRVRPAAGSESGPDPAGAGPGGTPPWLDLRALGGLAAQRRIGRLLAAGALLAVAQGSVYAFLVVYLVEGLGLSPLVAGGLYSLFHLAGIPGRIATGWLADRPGLRSWMLSLIGLASAGGLVGLAILPAGAALPLVAAAVIALGLVVGSWNGILTVEATEAAPPGRVAEAAGVAATGAFAGFLAGPLVFAEVLQLGGGYQAALLAVAASAALAPAILPRDRSPSQTGAAARVGE</sequence>
<dbReference type="SUPFAM" id="SSF103473">
    <property type="entry name" value="MFS general substrate transporter"/>
    <property type="match status" value="1"/>
</dbReference>
<name>A0A1Y6CPQ0_9PROT</name>
<feature type="transmembrane region" description="Helical" evidence="4">
    <location>
        <begin position="254"/>
        <end position="274"/>
    </location>
</feature>
<dbReference type="InterPro" id="IPR036259">
    <property type="entry name" value="MFS_trans_sf"/>
</dbReference>
<dbReference type="InterPro" id="IPR052952">
    <property type="entry name" value="MFS-Transporter"/>
</dbReference>
<gene>
    <name evidence="6" type="ORF">SAMN05428998_14529</name>
</gene>
<dbReference type="Gene3D" id="1.20.1250.20">
    <property type="entry name" value="MFS general substrate transporter like domains"/>
    <property type="match status" value="2"/>
</dbReference>
<feature type="transmembrane region" description="Helical" evidence="4">
    <location>
        <begin position="39"/>
        <end position="61"/>
    </location>
</feature>
<feature type="transmembrane region" description="Helical" evidence="4">
    <location>
        <begin position="370"/>
        <end position="391"/>
    </location>
</feature>
<feature type="transmembrane region" description="Helical" evidence="4">
    <location>
        <begin position="130"/>
        <end position="152"/>
    </location>
</feature>
<dbReference type="PANTHER" id="PTHR23527">
    <property type="entry name" value="BLL3282 PROTEIN"/>
    <property type="match status" value="1"/>
</dbReference>
<dbReference type="InterPro" id="IPR011701">
    <property type="entry name" value="MFS"/>
</dbReference>
<feature type="transmembrane region" description="Helical" evidence="4">
    <location>
        <begin position="219"/>
        <end position="242"/>
    </location>
</feature>
<evidence type="ECO:0000259" key="5">
    <source>
        <dbReference type="PROSITE" id="PS50850"/>
    </source>
</evidence>
<organism evidence="6 7">
    <name type="scientific">Tistlia consotensis USBA 355</name>
    <dbReference type="NCBI Taxonomy" id="560819"/>
    <lineage>
        <taxon>Bacteria</taxon>
        <taxon>Pseudomonadati</taxon>
        <taxon>Pseudomonadota</taxon>
        <taxon>Alphaproteobacteria</taxon>
        <taxon>Rhodospirillales</taxon>
        <taxon>Rhodovibrionaceae</taxon>
        <taxon>Tistlia</taxon>
    </lineage>
</organism>
<dbReference type="EMBL" id="FWZX01000045">
    <property type="protein sequence ID" value="SMF82108.1"/>
    <property type="molecule type" value="Genomic_DNA"/>
</dbReference>
<dbReference type="PANTHER" id="PTHR23527:SF1">
    <property type="entry name" value="BLL3282 PROTEIN"/>
    <property type="match status" value="1"/>
</dbReference>
<dbReference type="Proteomes" id="UP000192917">
    <property type="component" value="Unassembled WGS sequence"/>
</dbReference>
<feature type="transmembrane region" description="Helical" evidence="4">
    <location>
        <begin position="281"/>
        <end position="301"/>
    </location>
</feature>
<feature type="transmembrane region" description="Helical" evidence="4">
    <location>
        <begin position="95"/>
        <end position="118"/>
    </location>
</feature>
<feature type="domain" description="Major facilitator superfamily (MFS) profile" evidence="5">
    <location>
        <begin position="1"/>
        <end position="399"/>
    </location>
</feature>
<dbReference type="PROSITE" id="PS50850">
    <property type="entry name" value="MFS"/>
    <property type="match status" value="1"/>
</dbReference>
<evidence type="ECO:0000256" key="3">
    <source>
        <dbReference type="ARBA" id="ARBA00023136"/>
    </source>
</evidence>
<evidence type="ECO:0000313" key="7">
    <source>
        <dbReference type="Proteomes" id="UP000192917"/>
    </source>
</evidence>
<keyword evidence="7" id="KW-1185">Reference proteome</keyword>
<feature type="transmembrane region" description="Helical" evidence="4">
    <location>
        <begin position="342"/>
        <end position="364"/>
    </location>
</feature>